<keyword evidence="9" id="KW-1185">Reference proteome</keyword>
<keyword evidence="5" id="KW-0175">Coiled coil</keyword>
<dbReference type="NCBIfam" id="TIGR02937">
    <property type="entry name" value="sigma70-ECF"/>
    <property type="match status" value="1"/>
</dbReference>
<evidence type="ECO:0000256" key="1">
    <source>
        <dbReference type="ARBA" id="ARBA00010641"/>
    </source>
</evidence>
<dbReference type="InterPro" id="IPR007627">
    <property type="entry name" value="RNA_pol_sigma70_r2"/>
</dbReference>
<dbReference type="InterPro" id="IPR013249">
    <property type="entry name" value="RNA_pol_sigma70_r4_t2"/>
</dbReference>
<accession>A0A1J0WHW5</accession>
<dbReference type="KEGG" id="suam:BOO69_10345"/>
<evidence type="ECO:0008006" key="10">
    <source>
        <dbReference type="Google" id="ProtNLM"/>
    </source>
</evidence>
<name>A0A1J0WHW5_9RHOB</name>
<dbReference type="InterPro" id="IPR013324">
    <property type="entry name" value="RNA_pol_sigma_r3/r4-like"/>
</dbReference>
<dbReference type="AlphaFoldDB" id="A0A1J0WHW5"/>
<dbReference type="STRING" id="1917485.BOO69_10345"/>
<sequence>MTDRHLLAALLPRLRARARRLTRTAEEAEDLAQEVALKLWQLLAEAAPIDAPDRYAMVMLHNLARQRWRGARRTETLTEDMLVTAPSAPARLACAELRAAIARLPCDQRVCMELVMAGDTSPQVLAARLGVPEGTVMSRLARARASLRRQMALEGSVAELL</sequence>
<evidence type="ECO:0000256" key="3">
    <source>
        <dbReference type="ARBA" id="ARBA00023082"/>
    </source>
</evidence>
<dbReference type="Gene3D" id="1.10.10.10">
    <property type="entry name" value="Winged helix-like DNA-binding domain superfamily/Winged helix DNA-binding domain"/>
    <property type="match status" value="1"/>
</dbReference>
<reference evidence="8 9" key="1">
    <citation type="submission" date="2016-11" db="EMBL/GenBank/DDBJ databases">
        <title>Complete genome sequence of Sulfitobacter sp. AM1-D1, a toxic bacteria associated with marine dinoflagellate Alexandrium minutum in East China Sea.</title>
        <authorList>
            <person name="Yang Q."/>
            <person name="Zhang X."/>
            <person name="Tian X."/>
        </authorList>
    </citation>
    <scope>NUCLEOTIDE SEQUENCE [LARGE SCALE GENOMIC DNA]</scope>
    <source>
        <strain evidence="8 9">AM1-D1</strain>
    </source>
</reference>
<dbReference type="Proteomes" id="UP000181897">
    <property type="component" value="Chromosome"/>
</dbReference>
<protein>
    <recommendedName>
        <fullName evidence="10">Sigma-70 family RNA polymerase sigma factor</fullName>
    </recommendedName>
</protein>
<dbReference type="GO" id="GO:0006352">
    <property type="term" value="P:DNA-templated transcription initiation"/>
    <property type="evidence" value="ECO:0007669"/>
    <property type="project" value="InterPro"/>
</dbReference>
<dbReference type="GO" id="GO:0016987">
    <property type="term" value="F:sigma factor activity"/>
    <property type="evidence" value="ECO:0007669"/>
    <property type="project" value="UniProtKB-KW"/>
</dbReference>
<dbReference type="InterPro" id="IPR014284">
    <property type="entry name" value="RNA_pol_sigma-70_dom"/>
</dbReference>
<dbReference type="Pfam" id="PF04542">
    <property type="entry name" value="Sigma70_r2"/>
    <property type="match status" value="1"/>
</dbReference>
<evidence type="ECO:0000259" key="7">
    <source>
        <dbReference type="Pfam" id="PF08281"/>
    </source>
</evidence>
<dbReference type="PANTHER" id="PTHR43133">
    <property type="entry name" value="RNA POLYMERASE ECF-TYPE SIGMA FACTO"/>
    <property type="match status" value="1"/>
</dbReference>
<dbReference type="PANTHER" id="PTHR43133:SF25">
    <property type="entry name" value="RNA POLYMERASE SIGMA FACTOR RFAY-RELATED"/>
    <property type="match status" value="1"/>
</dbReference>
<feature type="domain" description="RNA polymerase sigma factor 70 region 4 type 2" evidence="7">
    <location>
        <begin position="96"/>
        <end position="147"/>
    </location>
</feature>
<dbReference type="InterPro" id="IPR036388">
    <property type="entry name" value="WH-like_DNA-bd_sf"/>
</dbReference>
<dbReference type="EMBL" id="CP018076">
    <property type="protein sequence ID" value="APE43768.1"/>
    <property type="molecule type" value="Genomic_DNA"/>
</dbReference>
<dbReference type="SUPFAM" id="SSF88659">
    <property type="entry name" value="Sigma3 and sigma4 domains of RNA polymerase sigma factors"/>
    <property type="match status" value="1"/>
</dbReference>
<dbReference type="Gene3D" id="1.10.1740.10">
    <property type="match status" value="1"/>
</dbReference>
<keyword evidence="2" id="KW-0805">Transcription regulation</keyword>
<gene>
    <name evidence="8" type="ORF">BOO69_10345</name>
</gene>
<keyword evidence="3" id="KW-0731">Sigma factor</keyword>
<feature type="domain" description="RNA polymerase sigma-70 region 2" evidence="6">
    <location>
        <begin position="7"/>
        <end position="74"/>
    </location>
</feature>
<evidence type="ECO:0000313" key="8">
    <source>
        <dbReference type="EMBL" id="APE43768.1"/>
    </source>
</evidence>
<feature type="coiled-coil region" evidence="5">
    <location>
        <begin position="11"/>
        <end position="38"/>
    </location>
</feature>
<dbReference type="InterPro" id="IPR039425">
    <property type="entry name" value="RNA_pol_sigma-70-like"/>
</dbReference>
<evidence type="ECO:0000313" key="9">
    <source>
        <dbReference type="Proteomes" id="UP000181897"/>
    </source>
</evidence>
<dbReference type="SUPFAM" id="SSF88946">
    <property type="entry name" value="Sigma2 domain of RNA polymerase sigma factors"/>
    <property type="match status" value="1"/>
</dbReference>
<organism evidence="8 9">
    <name type="scientific">Sulfitobacter alexandrii</name>
    <dbReference type="NCBI Taxonomy" id="1917485"/>
    <lineage>
        <taxon>Bacteria</taxon>
        <taxon>Pseudomonadati</taxon>
        <taxon>Pseudomonadota</taxon>
        <taxon>Alphaproteobacteria</taxon>
        <taxon>Rhodobacterales</taxon>
        <taxon>Roseobacteraceae</taxon>
        <taxon>Sulfitobacter</taxon>
    </lineage>
</organism>
<proteinExistence type="inferred from homology"/>
<dbReference type="GO" id="GO:0003677">
    <property type="term" value="F:DNA binding"/>
    <property type="evidence" value="ECO:0007669"/>
    <property type="project" value="InterPro"/>
</dbReference>
<keyword evidence="4" id="KW-0804">Transcription</keyword>
<evidence type="ECO:0000256" key="4">
    <source>
        <dbReference type="ARBA" id="ARBA00023163"/>
    </source>
</evidence>
<comment type="similarity">
    <text evidence="1">Belongs to the sigma-70 factor family. ECF subfamily.</text>
</comment>
<evidence type="ECO:0000256" key="5">
    <source>
        <dbReference type="SAM" id="Coils"/>
    </source>
</evidence>
<dbReference type="Pfam" id="PF08281">
    <property type="entry name" value="Sigma70_r4_2"/>
    <property type="match status" value="1"/>
</dbReference>
<dbReference type="InterPro" id="IPR013325">
    <property type="entry name" value="RNA_pol_sigma_r2"/>
</dbReference>
<dbReference type="RefSeq" id="WP_071972104.1">
    <property type="nucleotide sequence ID" value="NZ_CP018076.1"/>
</dbReference>
<evidence type="ECO:0000259" key="6">
    <source>
        <dbReference type="Pfam" id="PF04542"/>
    </source>
</evidence>
<evidence type="ECO:0000256" key="2">
    <source>
        <dbReference type="ARBA" id="ARBA00023015"/>
    </source>
</evidence>